<dbReference type="Proteomes" id="UP001150925">
    <property type="component" value="Unassembled WGS sequence"/>
</dbReference>
<keyword evidence="3" id="KW-1185">Reference proteome</keyword>
<dbReference type="EMBL" id="JANBPY010000384">
    <property type="protein sequence ID" value="KAJ1967157.1"/>
    <property type="molecule type" value="Genomic_DNA"/>
</dbReference>
<evidence type="ECO:0000313" key="2">
    <source>
        <dbReference type="EMBL" id="KAJ1967157.1"/>
    </source>
</evidence>
<feature type="compositionally biased region" description="Polar residues" evidence="1">
    <location>
        <begin position="65"/>
        <end position="76"/>
    </location>
</feature>
<sequence length="172" mass="18242">MASSDSFDCQLRSSTSSTPPHSPTLCDSSDSELDVDPLALGYAPLGTGPVDSPPQSPTDLDNRTVPPSHSDTPNHTLTRLLQMGTRKIPLPTEFPEKPLSETDADTIRSVMSRFSPASHAIPEWAKHIPEEAWLPTLVTLPHPSPSASSGDPNRSDATTSPGHNPNTSGDDG</sequence>
<feature type="region of interest" description="Disordered" evidence="1">
    <location>
        <begin position="1"/>
        <end position="76"/>
    </location>
</feature>
<name>A0A9W8AWZ7_9FUNG</name>
<dbReference type="Pfam" id="PF06910">
    <property type="entry name" value="MEA1"/>
    <property type="match status" value="1"/>
</dbReference>
<comment type="caution">
    <text evidence="2">The sequence shown here is derived from an EMBL/GenBank/DDBJ whole genome shotgun (WGS) entry which is preliminary data.</text>
</comment>
<proteinExistence type="predicted"/>
<organism evidence="2 3">
    <name type="scientific">Dispira parvispora</name>
    <dbReference type="NCBI Taxonomy" id="1520584"/>
    <lineage>
        <taxon>Eukaryota</taxon>
        <taxon>Fungi</taxon>
        <taxon>Fungi incertae sedis</taxon>
        <taxon>Zoopagomycota</taxon>
        <taxon>Kickxellomycotina</taxon>
        <taxon>Dimargaritomycetes</taxon>
        <taxon>Dimargaritales</taxon>
        <taxon>Dimargaritaceae</taxon>
        <taxon>Dispira</taxon>
    </lineage>
</organism>
<gene>
    <name evidence="2" type="ORF">IWQ62_002026</name>
</gene>
<accession>A0A9W8AWZ7</accession>
<evidence type="ECO:0000256" key="1">
    <source>
        <dbReference type="SAM" id="MobiDB-lite"/>
    </source>
</evidence>
<protein>
    <submittedName>
        <fullName evidence="2">Uncharacterized protein</fullName>
    </submittedName>
</protein>
<evidence type="ECO:0000313" key="3">
    <source>
        <dbReference type="Proteomes" id="UP001150925"/>
    </source>
</evidence>
<reference evidence="2" key="1">
    <citation type="submission" date="2022-07" db="EMBL/GenBank/DDBJ databases">
        <title>Phylogenomic reconstructions and comparative analyses of Kickxellomycotina fungi.</title>
        <authorList>
            <person name="Reynolds N.K."/>
            <person name="Stajich J.E."/>
            <person name="Barry K."/>
            <person name="Grigoriev I.V."/>
            <person name="Crous P."/>
            <person name="Smith M.E."/>
        </authorList>
    </citation>
    <scope>NUCLEOTIDE SEQUENCE</scope>
    <source>
        <strain evidence="2">RSA 1196</strain>
    </source>
</reference>
<feature type="compositionally biased region" description="Polar residues" evidence="1">
    <location>
        <begin position="145"/>
        <end position="172"/>
    </location>
</feature>
<dbReference type="OrthoDB" id="5593200at2759"/>
<feature type="region of interest" description="Disordered" evidence="1">
    <location>
        <begin position="138"/>
        <end position="172"/>
    </location>
</feature>
<dbReference type="AlphaFoldDB" id="A0A9W8AWZ7"/>